<accession>A0ABP8DPS2</accession>
<comment type="caution">
    <text evidence="1">The sequence shown here is derived from an EMBL/GenBank/DDBJ whole genome shotgun (WGS) entry which is preliminary data.</text>
</comment>
<sequence>MQAREGPARQLGDRDVAAPGQHARLLLCHECDSALVPSTVGDILQRNANIKAGGRGTSSG</sequence>
<dbReference type="EMBL" id="BAABAT010000043">
    <property type="protein sequence ID" value="GAA4260948.1"/>
    <property type="molecule type" value="Genomic_DNA"/>
</dbReference>
<gene>
    <name evidence="1" type="ORF">GCM10022255_091630</name>
</gene>
<evidence type="ECO:0000313" key="2">
    <source>
        <dbReference type="Proteomes" id="UP001500620"/>
    </source>
</evidence>
<protein>
    <submittedName>
        <fullName evidence="1">Uncharacterized protein</fullName>
    </submittedName>
</protein>
<dbReference type="Proteomes" id="UP001500620">
    <property type="component" value="Unassembled WGS sequence"/>
</dbReference>
<organism evidence="1 2">
    <name type="scientific">Dactylosporangium darangshiense</name>
    <dbReference type="NCBI Taxonomy" id="579108"/>
    <lineage>
        <taxon>Bacteria</taxon>
        <taxon>Bacillati</taxon>
        <taxon>Actinomycetota</taxon>
        <taxon>Actinomycetes</taxon>
        <taxon>Micromonosporales</taxon>
        <taxon>Micromonosporaceae</taxon>
        <taxon>Dactylosporangium</taxon>
    </lineage>
</organism>
<keyword evidence="2" id="KW-1185">Reference proteome</keyword>
<evidence type="ECO:0000313" key="1">
    <source>
        <dbReference type="EMBL" id="GAA4260948.1"/>
    </source>
</evidence>
<name>A0ABP8DPS2_9ACTN</name>
<reference evidence="2" key="1">
    <citation type="journal article" date="2019" name="Int. J. Syst. Evol. Microbiol.">
        <title>The Global Catalogue of Microorganisms (GCM) 10K type strain sequencing project: providing services to taxonomists for standard genome sequencing and annotation.</title>
        <authorList>
            <consortium name="The Broad Institute Genomics Platform"/>
            <consortium name="The Broad Institute Genome Sequencing Center for Infectious Disease"/>
            <person name="Wu L."/>
            <person name="Ma J."/>
        </authorList>
    </citation>
    <scope>NUCLEOTIDE SEQUENCE [LARGE SCALE GENOMIC DNA]</scope>
    <source>
        <strain evidence="2">JCM 17441</strain>
    </source>
</reference>
<proteinExistence type="predicted"/>